<dbReference type="GO" id="GO:0043565">
    <property type="term" value="F:sequence-specific DNA binding"/>
    <property type="evidence" value="ECO:0007669"/>
    <property type="project" value="InterPro"/>
</dbReference>
<evidence type="ECO:0000256" key="1">
    <source>
        <dbReference type="ARBA" id="ARBA00023015"/>
    </source>
</evidence>
<dbReference type="RefSeq" id="WP_068661624.1">
    <property type="nucleotide sequence ID" value="NZ_LYPB01000034.1"/>
</dbReference>
<keyword evidence="2" id="KW-0238">DNA-binding</keyword>
<dbReference type="PANTHER" id="PTHR43280:SF2">
    <property type="entry name" value="HTH-TYPE TRANSCRIPTIONAL REGULATOR EXSA"/>
    <property type="match status" value="1"/>
</dbReference>
<dbReference type="InterPro" id="IPR018060">
    <property type="entry name" value="HTH_AraC"/>
</dbReference>
<gene>
    <name evidence="5" type="ORF">A8708_14845</name>
</gene>
<comment type="caution">
    <text evidence="5">The sequence shown here is derived from an EMBL/GenBank/DDBJ whole genome shotgun (WGS) entry which is preliminary data.</text>
</comment>
<dbReference type="GO" id="GO:0003700">
    <property type="term" value="F:DNA-binding transcription factor activity"/>
    <property type="evidence" value="ECO:0007669"/>
    <property type="project" value="InterPro"/>
</dbReference>
<dbReference type="EMBL" id="LYPB01000034">
    <property type="protein sequence ID" value="OAS24004.1"/>
    <property type="molecule type" value="Genomic_DNA"/>
</dbReference>
<dbReference type="PANTHER" id="PTHR43280">
    <property type="entry name" value="ARAC-FAMILY TRANSCRIPTIONAL REGULATOR"/>
    <property type="match status" value="1"/>
</dbReference>
<organism evidence="5 6">
    <name type="scientific">Paenibacillus oryzisoli</name>
    <dbReference type="NCBI Taxonomy" id="1850517"/>
    <lineage>
        <taxon>Bacteria</taxon>
        <taxon>Bacillati</taxon>
        <taxon>Bacillota</taxon>
        <taxon>Bacilli</taxon>
        <taxon>Bacillales</taxon>
        <taxon>Paenibacillaceae</taxon>
        <taxon>Paenibacillus</taxon>
    </lineage>
</organism>
<dbReference type="Proteomes" id="UP000078454">
    <property type="component" value="Unassembled WGS sequence"/>
</dbReference>
<dbReference type="PRINTS" id="PR00032">
    <property type="entry name" value="HTHARAC"/>
</dbReference>
<keyword evidence="3" id="KW-0804">Transcription</keyword>
<protein>
    <submittedName>
        <fullName evidence="5">AraC family transcriptional regulator</fullName>
    </submittedName>
</protein>
<name>A0A198AR46_9BACL</name>
<evidence type="ECO:0000313" key="5">
    <source>
        <dbReference type="EMBL" id="OAS24004.1"/>
    </source>
</evidence>
<dbReference type="Pfam" id="PF12833">
    <property type="entry name" value="HTH_18"/>
    <property type="match status" value="1"/>
</dbReference>
<sequence length="267" mass="31018">MNFHQMIPLVPLIEHIQVASSATAVTSTLSKYQLVIVRQGHLTLHFAGHEPIICSQAYACHPNQGDFTIQIPRTKIVDYIIITYSMLPAEHDWTLQGHLTTLSEIKIHYMLDEIIRRTQDHDPLTVWEDTTHIMRMRMMLERILFIYLHESDLTQEKKTASESIDGTISYINEHYMLELTLPMLARRAGMSVGYFTVLFKKMTGKTLMSYLYTLRIEKAKIMFLQTDLLAKEIASRVGFVDYFHFSKVFKKKTGYTPSEYITIHPKI</sequence>
<keyword evidence="6" id="KW-1185">Reference proteome</keyword>
<keyword evidence="1" id="KW-0805">Transcription regulation</keyword>
<dbReference type="PROSITE" id="PS01124">
    <property type="entry name" value="HTH_ARAC_FAMILY_2"/>
    <property type="match status" value="1"/>
</dbReference>
<evidence type="ECO:0000256" key="2">
    <source>
        <dbReference type="ARBA" id="ARBA00023125"/>
    </source>
</evidence>
<evidence type="ECO:0000313" key="6">
    <source>
        <dbReference type="Proteomes" id="UP000078454"/>
    </source>
</evidence>
<dbReference type="AlphaFoldDB" id="A0A198AR46"/>
<dbReference type="SUPFAM" id="SSF46689">
    <property type="entry name" value="Homeodomain-like"/>
    <property type="match status" value="2"/>
</dbReference>
<dbReference type="InterPro" id="IPR020449">
    <property type="entry name" value="Tscrpt_reg_AraC-type_HTH"/>
</dbReference>
<evidence type="ECO:0000259" key="4">
    <source>
        <dbReference type="PROSITE" id="PS01124"/>
    </source>
</evidence>
<dbReference type="InterPro" id="IPR009057">
    <property type="entry name" value="Homeodomain-like_sf"/>
</dbReference>
<accession>A0A198AR46</accession>
<dbReference type="STRING" id="1850517.A8708_14845"/>
<evidence type="ECO:0000256" key="3">
    <source>
        <dbReference type="ARBA" id="ARBA00023163"/>
    </source>
</evidence>
<reference evidence="5 6" key="1">
    <citation type="submission" date="2016-05" db="EMBL/GenBank/DDBJ databases">
        <title>Paenibacillus sp. 1ZS3-15 nov., isolated from the rhizosphere soil.</title>
        <authorList>
            <person name="Zhang X.X."/>
            <person name="Zhang J."/>
        </authorList>
    </citation>
    <scope>NUCLEOTIDE SEQUENCE [LARGE SCALE GENOMIC DNA]</scope>
    <source>
        <strain evidence="5 6">1ZS3-15</strain>
    </source>
</reference>
<feature type="domain" description="HTH araC/xylS-type" evidence="4">
    <location>
        <begin position="165"/>
        <end position="263"/>
    </location>
</feature>
<dbReference type="SMART" id="SM00342">
    <property type="entry name" value="HTH_ARAC"/>
    <property type="match status" value="1"/>
</dbReference>
<proteinExistence type="predicted"/>
<dbReference type="Gene3D" id="1.10.10.60">
    <property type="entry name" value="Homeodomain-like"/>
    <property type="match status" value="2"/>
</dbReference>